<reference evidence="5 6" key="1">
    <citation type="submission" date="2017-03" db="EMBL/GenBank/DDBJ databases">
        <title>Genomes of endolithic fungi from Antarctica.</title>
        <authorList>
            <person name="Coleine C."/>
            <person name="Masonjones S."/>
            <person name="Stajich J.E."/>
        </authorList>
    </citation>
    <scope>NUCLEOTIDE SEQUENCE [LARGE SCALE GENOMIC DNA]</scope>
    <source>
        <strain evidence="5 6">CCFEE 5311</strain>
    </source>
</reference>
<comment type="caution">
    <text evidence="5">The sequence shown here is derived from an EMBL/GenBank/DDBJ whole genome shotgun (WGS) entry which is preliminary data.</text>
</comment>
<dbReference type="InterPro" id="IPR000504">
    <property type="entry name" value="RRM_dom"/>
</dbReference>
<feature type="compositionally biased region" description="Acidic residues" evidence="3">
    <location>
        <begin position="217"/>
        <end position="249"/>
    </location>
</feature>
<dbReference type="FunFam" id="3.30.70.330:FF:000039">
    <property type="entry name" value="U1 small nuclear ribonucleoprotein A"/>
    <property type="match status" value="1"/>
</dbReference>
<dbReference type="SUPFAM" id="SSF54928">
    <property type="entry name" value="RNA-binding domain, RBD"/>
    <property type="match status" value="1"/>
</dbReference>
<dbReference type="InterPro" id="IPR035979">
    <property type="entry name" value="RBD_domain_sf"/>
</dbReference>
<name>A0A4V5N9A6_9PEZI</name>
<dbReference type="SMART" id="SM00360">
    <property type="entry name" value="RRM"/>
    <property type="match status" value="1"/>
</dbReference>
<evidence type="ECO:0000256" key="2">
    <source>
        <dbReference type="PROSITE-ProRule" id="PRU00176"/>
    </source>
</evidence>
<dbReference type="CDD" id="cd12246">
    <property type="entry name" value="RRM1_U1A_like"/>
    <property type="match status" value="1"/>
</dbReference>
<protein>
    <recommendedName>
        <fullName evidence="4">RRM domain-containing protein</fullName>
    </recommendedName>
</protein>
<evidence type="ECO:0000256" key="1">
    <source>
        <dbReference type="ARBA" id="ARBA00022884"/>
    </source>
</evidence>
<dbReference type="GO" id="GO:0030626">
    <property type="term" value="F:U12 snRNA binding"/>
    <property type="evidence" value="ECO:0007669"/>
    <property type="project" value="TreeGrafter"/>
</dbReference>
<gene>
    <name evidence="5" type="ORF">B0A54_06067</name>
</gene>
<organism evidence="5 6">
    <name type="scientific">Friedmanniomyces endolithicus</name>
    <dbReference type="NCBI Taxonomy" id="329885"/>
    <lineage>
        <taxon>Eukaryota</taxon>
        <taxon>Fungi</taxon>
        <taxon>Dikarya</taxon>
        <taxon>Ascomycota</taxon>
        <taxon>Pezizomycotina</taxon>
        <taxon>Dothideomycetes</taxon>
        <taxon>Dothideomycetidae</taxon>
        <taxon>Mycosphaerellales</taxon>
        <taxon>Teratosphaeriaceae</taxon>
        <taxon>Friedmanniomyces</taxon>
    </lineage>
</organism>
<dbReference type="AlphaFoldDB" id="A0A4V5N9A6"/>
<proteinExistence type="predicted"/>
<feature type="compositionally biased region" description="Basic and acidic residues" evidence="3">
    <location>
        <begin position="175"/>
        <end position="199"/>
    </location>
</feature>
<dbReference type="GO" id="GO:0000398">
    <property type="term" value="P:mRNA splicing, via spliceosome"/>
    <property type="evidence" value="ECO:0007669"/>
    <property type="project" value="TreeGrafter"/>
</dbReference>
<dbReference type="GO" id="GO:0097157">
    <property type="term" value="F:pre-mRNA intronic binding"/>
    <property type="evidence" value="ECO:0007669"/>
    <property type="project" value="TreeGrafter"/>
</dbReference>
<keyword evidence="1 2" id="KW-0694">RNA-binding</keyword>
<accession>A0A4V5N9A6</accession>
<evidence type="ECO:0000313" key="6">
    <source>
        <dbReference type="Proteomes" id="UP000310066"/>
    </source>
</evidence>
<dbReference type="STRING" id="329885.A0A4V5N9A6"/>
<evidence type="ECO:0000259" key="4">
    <source>
        <dbReference type="PROSITE" id="PS50102"/>
    </source>
</evidence>
<dbReference type="Gene3D" id="3.30.70.330">
    <property type="match status" value="1"/>
</dbReference>
<dbReference type="InterPro" id="IPR045164">
    <property type="entry name" value="RBM41/RNPC3"/>
</dbReference>
<sequence>MFDRSASGIRILRLSYPAHPLRARYRIPQAIMAMTTTTTTGPPSQSLYIRNLPEKLQKEDLRRELYILFSTYGPVLDVTASKTRKMRGQAHVLFREMHSARQALRACQGFEMSGKQMEISYSRNRSNTLAKLTGTFNQPIEKAGAQAQAGAAASTFAAIPGAPGTVATTVKEDATAKAGAEDVTEKVTEKAAAKDEPQKAVDPAPVAGNKRARDDEAEKAEEEEEEEEEDDDVEMEVEDEEMESSEDEE</sequence>
<dbReference type="Pfam" id="PF00076">
    <property type="entry name" value="RRM_1"/>
    <property type="match status" value="1"/>
</dbReference>
<dbReference type="EMBL" id="NAJP01000020">
    <property type="protein sequence ID" value="TKA43119.1"/>
    <property type="molecule type" value="Genomic_DNA"/>
</dbReference>
<dbReference type="PANTHER" id="PTHR16105">
    <property type="entry name" value="RNA-BINDING REGION-CONTAINING PROTEIN 3"/>
    <property type="match status" value="1"/>
</dbReference>
<feature type="region of interest" description="Disordered" evidence="3">
    <location>
        <begin position="175"/>
        <end position="249"/>
    </location>
</feature>
<evidence type="ECO:0000256" key="3">
    <source>
        <dbReference type="SAM" id="MobiDB-lite"/>
    </source>
</evidence>
<evidence type="ECO:0000313" key="5">
    <source>
        <dbReference type="EMBL" id="TKA43119.1"/>
    </source>
</evidence>
<dbReference type="OrthoDB" id="277802at2759"/>
<dbReference type="Proteomes" id="UP000310066">
    <property type="component" value="Unassembled WGS sequence"/>
</dbReference>
<dbReference type="InterPro" id="IPR012677">
    <property type="entry name" value="Nucleotide-bd_a/b_plait_sf"/>
</dbReference>
<feature type="domain" description="RRM" evidence="4">
    <location>
        <begin position="45"/>
        <end position="124"/>
    </location>
</feature>
<dbReference type="PANTHER" id="PTHR16105:SF0">
    <property type="entry name" value="RNA-BINDING REGION-CONTAINING PROTEIN 3"/>
    <property type="match status" value="1"/>
</dbReference>
<dbReference type="PROSITE" id="PS50102">
    <property type="entry name" value="RRM"/>
    <property type="match status" value="1"/>
</dbReference>